<dbReference type="Proteomes" id="UP000551501">
    <property type="component" value="Unassembled WGS sequence"/>
</dbReference>
<dbReference type="AlphaFoldDB" id="A0A840ELN6"/>
<evidence type="ECO:0000256" key="1">
    <source>
        <dbReference type="SAM" id="MobiDB-lite"/>
    </source>
</evidence>
<keyword evidence="4" id="KW-1185">Reference proteome</keyword>
<feature type="compositionally biased region" description="Gly residues" evidence="1">
    <location>
        <begin position="171"/>
        <end position="191"/>
    </location>
</feature>
<dbReference type="RefSeq" id="WP_183368813.1">
    <property type="nucleotide sequence ID" value="NZ_BAABHL010000022.1"/>
</dbReference>
<feature type="region of interest" description="Disordered" evidence="1">
    <location>
        <begin position="297"/>
        <end position="327"/>
    </location>
</feature>
<accession>A0A840ELN6</accession>
<comment type="caution">
    <text evidence="3">The sequence shown here is derived from an EMBL/GenBank/DDBJ whole genome shotgun (WGS) entry which is preliminary data.</text>
</comment>
<dbReference type="EMBL" id="JACIFP010000001">
    <property type="protein sequence ID" value="MBB4133645.1"/>
    <property type="molecule type" value="Genomic_DNA"/>
</dbReference>
<keyword evidence="2" id="KW-0812">Transmembrane</keyword>
<feature type="transmembrane region" description="Helical" evidence="2">
    <location>
        <begin position="231"/>
        <end position="254"/>
    </location>
</feature>
<feature type="region of interest" description="Disordered" evidence="1">
    <location>
        <begin position="93"/>
        <end position="216"/>
    </location>
</feature>
<proteinExistence type="predicted"/>
<name>A0A840ELN6_9ACTN</name>
<feature type="compositionally biased region" description="Basic and acidic residues" evidence="1">
    <location>
        <begin position="298"/>
        <end position="309"/>
    </location>
</feature>
<evidence type="ECO:0000313" key="3">
    <source>
        <dbReference type="EMBL" id="MBB4133645.1"/>
    </source>
</evidence>
<gene>
    <name evidence="3" type="ORF">BKA16_000197</name>
</gene>
<keyword evidence="2" id="KW-1133">Transmembrane helix</keyword>
<protein>
    <submittedName>
        <fullName evidence="3">Uncharacterized protein</fullName>
    </submittedName>
</protein>
<evidence type="ECO:0000313" key="4">
    <source>
        <dbReference type="Proteomes" id="UP000551501"/>
    </source>
</evidence>
<organism evidence="3 4">
    <name type="scientific">Gordonia humi</name>
    <dbReference type="NCBI Taxonomy" id="686429"/>
    <lineage>
        <taxon>Bacteria</taxon>
        <taxon>Bacillati</taxon>
        <taxon>Actinomycetota</taxon>
        <taxon>Actinomycetes</taxon>
        <taxon>Mycobacteriales</taxon>
        <taxon>Gordoniaceae</taxon>
        <taxon>Gordonia</taxon>
    </lineage>
</organism>
<keyword evidence="2" id="KW-0472">Membrane</keyword>
<feature type="compositionally biased region" description="Pro residues" evidence="1">
    <location>
        <begin position="117"/>
        <end position="169"/>
    </location>
</feature>
<evidence type="ECO:0000256" key="2">
    <source>
        <dbReference type="SAM" id="Phobius"/>
    </source>
</evidence>
<reference evidence="3 4" key="1">
    <citation type="submission" date="2020-08" db="EMBL/GenBank/DDBJ databases">
        <title>Sequencing the genomes of 1000 actinobacteria strains.</title>
        <authorList>
            <person name="Klenk H.-P."/>
        </authorList>
    </citation>
    <scope>NUCLEOTIDE SEQUENCE [LARGE SCALE GENOMIC DNA]</scope>
    <source>
        <strain evidence="3 4">DSM 45298</strain>
    </source>
</reference>
<sequence>MLIHDETSPNTYRFAMNVPPGGHTEVNPDGSATIYDKDGNVVRQIARPWAFDAAGRPQKTWYTVDENGDLIQHVEPAENALYPILADPAVLPPQTIHPCTPEDLNGDGIPDAQQQAAPPPEPDPQPGPAPAPQPQPEPAPAPQPEPAPAPQPEPAPAPQPEPAPQPQPQGPSGGISGGTGSGDGPGQGPGTGTPQPAPDREIDPGLELGQQPESENNTFGVRPILFGIDDFLVGSVITAFVTAAMAALIAEYGIKWLYDHRDKIPSLLTEKLPDFISNPASAIASVIAKFFADNPPEDAPKYKPTDKHQKSMPHHGRQGTLMDQSPPEAQRILDDSISSGDKRYGYKDGRVYEFQPDQTGGWHGYPVPGSRVPGKVLKDLRERNPDINIKKMLKQTPKDLERAIEKGGK</sequence>